<comment type="caution">
    <text evidence="1">The sequence shown here is derived from an EMBL/GenBank/DDBJ whole genome shotgun (WGS) entry which is preliminary data.</text>
</comment>
<organism evidence="1 2">
    <name type="scientific">Trametes cubensis</name>
    <dbReference type="NCBI Taxonomy" id="1111947"/>
    <lineage>
        <taxon>Eukaryota</taxon>
        <taxon>Fungi</taxon>
        <taxon>Dikarya</taxon>
        <taxon>Basidiomycota</taxon>
        <taxon>Agaricomycotina</taxon>
        <taxon>Agaricomycetes</taxon>
        <taxon>Polyporales</taxon>
        <taxon>Polyporaceae</taxon>
        <taxon>Trametes</taxon>
    </lineage>
</organism>
<evidence type="ECO:0000313" key="1">
    <source>
        <dbReference type="EMBL" id="KAJ8469294.1"/>
    </source>
</evidence>
<proteinExistence type="predicted"/>
<accession>A0AAD7TN86</accession>
<sequence>MTLSASAMPYARLFIEHPRLVNFSYLVKGKGTWAPGQDPPIDPPDPSADTCLNCERRWIYRGRALAAHMRAAPYTCMLAESRTDHIASLGLPPVHPYGHWVGLSASGHGRFALR</sequence>
<name>A0AAD7TN86_9APHY</name>
<dbReference type="EMBL" id="JAPEVG010000297">
    <property type="protein sequence ID" value="KAJ8469294.1"/>
    <property type="molecule type" value="Genomic_DNA"/>
</dbReference>
<keyword evidence="2" id="KW-1185">Reference proteome</keyword>
<protein>
    <submittedName>
        <fullName evidence="1">Uncharacterized protein</fullName>
    </submittedName>
</protein>
<dbReference type="AlphaFoldDB" id="A0AAD7TN86"/>
<gene>
    <name evidence="1" type="ORF">ONZ51_g9095</name>
</gene>
<evidence type="ECO:0000313" key="2">
    <source>
        <dbReference type="Proteomes" id="UP001215151"/>
    </source>
</evidence>
<dbReference type="Proteomes" id="UP001215151">
    <property type="component" value="Unassembled WGS sequence"/>
</dbReference>
<reference evidence="1" key="1">
    <citation type="submission" date="2022-11" db="EMBL/GenBank/DDBJ databases">
        <title>Genome Sequence of Cubamyces cubensis.</title>
        <authorList>
            <person name="Buettner E."/>
        </authorList>
    </citation>
    <scope>NUCLEOTIDE SEQUENCE</scope>
    <source>
        <strain evidence="1">MPL-01</strain>
    </source>
</reference>